<name>A0A1X4G549_9CYAN</name>
<sequence>MNYQIARKLLIDQTETDRDTLLNRLQQGKLPIPGQITSILLALKLVFESSKDANTIDKQLAWSLHKLGSKSLEILTTNLKSDTEWQPLLKEDLQRITLAVESIFSGTWETKK</sequence>
<reference evidence="2" key="1">
    <citation type="submission" date="2017-04" db="EMBL/GenBank/DDBJ databases">
        <authorList>
            <person name="Abreu V.A."/>
            <person name="Popin R.V."/>
            <person name="Rigonato J."/>
            <person name="Andreote A.P."/>
            <person name="Schaker P.C."/>
            <person name="Hoff-Risseti C."/>
            <person name="Alvarenga D.O."/>
            <person name="Varani A.M."/>
            <person name="Fiore M.F."/>
        </authorList>
    </citation>
    <scope>NUCLEOTIDE SEQUENCE [LARGE SCALE GENOMIC DNA]</scope>
    <source>
        <strain evidence="2">CENA303</strain>
    </source>
</reference>
<organism evidence="1 2">
    <name type="scientific">Cylindrospermopsis raciborskii CENA303</name>
    <dbReference type="NCBI Taxonomy" id="1170769"/>
    <lineage>
        <taxon>Bacteria</taxon>
        <taxon>Bacillati</taxon>
        <taxon>Cyanobacteriota</taxon>
        <taxon>Cyanophyceae</taxon>
        <taxon>Nostocales</taxon>
        <taxon>Aphanizomenonaceae</taxon>
        <taxon>Cylindrospermopsis</taxon>
    </lineage>
</organism>
<dbReference type="EMBL" id="NBYN01000054">
    <property type="protein sequence ID" value="OSO89595.1"/>
    <property type="molecule type" value="Genomic_DNA"/>
</dbReference>
<dbReference type="AlphaFoldDB" id="A0A1X4G549"/>
<evidence type="ECO:0000313" key="1">
    <source>
        <dbReference type="EMBL" id="OSO89595.1"/>
    </source>
</evidence>
<accession>A0A1X4G549</accession>
<dbReference type="Proteomes" id="UP000192997">
    <property type="component" value="Unassembled WGS sequence"/>
</dbReference>
<dbReference type="RefSeq" id="WP_009342026.1">
    <property type="nucleotide sequence ID" value="NZ_NBYN01000054.1"/>
</dbReference>
<comment type="caution">
    <text evidence="1">The sequence shown here is derived from an EMBL/GenBank/DDBJ whole genome shotgun (WGS) entry which is preliminary data.</text>
</comment>
<proteinExistence type="predicted"/>
<gene>
    <name evidence="1" type="ORF">B7O87_10515</name>
</gene>
<protein>
    <submittedName>
        <fullName evidence="1">Dethiobiotin synthetase</fullName>
    </submittedName>
</protein>
<evidence type="ECO:0000313" key="2">
    <source>
        <dbReference type="Proteomes" id="UP000192997"/>
    </source>
</evidence>